<comment type="caution">
    <text evidence="5">The sequence shown here is derived from an EMBL/GenBank/DDBJ whole genome shotgun (WGS) entry which is preliminary data.</text>
</comment>
<dbReference type="Gene3D" id="1.10.3720.10">
    <property type="entry name" value="MetI-like"/>
    <property type="match status" value="1"/>
</dbReference>
<evidence type="ECO:0000256" key="2">
    <source>
        <dbReference type="ARBA" id="ARBA00022692"/>
    </source>
</evidence>
<proteinExistence type="predicted"/>
<evidence type="ECO:0000313" key="5">
    <source>
        <dbReference type="EMBL" id="EJX02464.1"/>
    </source>
</evidence>
<comment type="subcellular location">
    <subcellularLocation>
        <location evidence="1">Membrane</location>
        <topology evidence="1">Multi-pass membrane protein</topology>
    </subcellularLocation>
</comment>
<dbReference type="SUPFAM" id="SSF161098">
    <property type="entry name" value="MetI-like"/>
    <property type="match status" value="1"/>
</dbReference>
<accession>J9G6F8</accession>
<evidence type="ECO:0000256" key="4">
    <source>
        <dbReference type="ARBA" id="ARBA00023136"/>
    </source>
</evidence>
<keyword evidence="2" id="KW-0812">Transmembrane</keyword>
<reference evidence="5" key="1">
    <citation type="journal article" date="2012" name="PLoS ONE">
        <title>Gene sets for utilization of primary and secondary nutrition supplies in the distal gut of endangered iberian lynx.</title>
        <authorList>
            <person name="Alcaide M."/>
            <person name="Messina E."/>
            <person name="Richter M."/>
            <person name="Bargiela R."/>
            <person name="Peplies J."/>
            <person name="Huws S.A."/>
            <person name="Newbold C.J."/>
            <person name="Golyshin P.N."/>
            <person name="Simon M.A."/>
            <person name="Lopez G."/>
            <person name="Yakimov M.M."/>
            <person name="Ferrer M."/>
        </authorList>
    </citation>
    <scope>NUCLEOTIDE SEQUENCE</scope>
</reference>
<protein>
    <submittedName>
        <fullName evidence="5">ABC transporter, permease protein</fullName>
    </submittedName>
</protein>
<dbReference type="InterPro" id="IPR035906">
    <property type="entry name" value="MetI-like_sf"/>
</dbReference>
<evidence type="ECO:0000256" key="3">
    <source>
        <dbReference type="ARBA" id="ARBA00022989"/>
    </source>
</evidence>
<keyword evidence="4" id="KW-0472">Membrane</keyword>
<dbReference type="AlphaFoldDB" id="J9G6F8"/>
<dbReference type="GO" id="GO:0016020">
    <property type="term" value="C:membrane"/>
    <property type="evidence" value="ECO:0007669"/>
    <property type="project" value="UniProtKB-SubCell"/>
</dbReference>
<gene>
    <name evidence="5" type="ORF">EVA_09429</name>
</gene>
<keyword evidence="3" id="KW-1133">Transmembrane helix</keyword>
<organism evidence="5">
    <name type="scientific">gut metagenome</name>
    <dbReference type="NCBI Taxonomy" id="749906"/>
    <lineage>
        <taxon>unclassified sequences</taxon>
        <taxon>metagenomes</taxon>
        <taxon>organismal metagenomes</taxon>
    </lineage>
</organism>
<dbReference type="EMBL" id="AMCI01002539">
    <property type="protein sequence ID" value="EJX02464.1"/>
    <property type="molecule type" value="Genomic_DNA"/>
</dbReference>
<name>J9G6F8_9ZZZZ</name>
<sequence>MIVLFLTPAVLTFCIMFLYPVSRTVIMSLFSVKNVTDPVSSWQFVGLQNFIDTISNVVLSAFHVKYPAYLAGGWCCNTLDQLAVCGNPDKWD</sequence>
<evidence type="ECO:0000256" key="1">
    <source>
        <dbReference type="ARBA" id="ARBA00004141"/>
    </source>
</evidence>